<reference evidence="2 3" key="1">
    <citation type="submission" date="2018-06" db="EMBL/GenBank/DDBJ databases">
        <title>Genomic Encyclopedia of Type Strains, Phase IV (KMG-IV): sequencing the most valuable type-strain genomes for metagenomic binning, comparative biology and taxonomic classification.</title>
        <authorList>
            <person name="Goeker M."/>
        </authorList>
    </citation>
    <scope>NUCLEOTIDE SEQUENCE [LARGE SCALE GENOMIC DNA]</scope>
    <source>
        <strain evidence="2 3">DSM 25532</strain>
    </source>
</reference>
<sequence length="225" mass="24111">MAPVLSAHSGILNTARITFTEDAMLVNTEVALREILLVHGLRDEAQGGLDADAITAAVERHGDYVTRHLEVMAGGERLTGRVLQHTPPAAFSTPSQTKYRFQLRYVYGDLKPAEVTLRQNMLREFSVTGGHPWHVTYLFGVTQANGKVQHVSLSPSQDLKIETGFGTKLSDGSAGDDTAPSGQVVADSIAMEKGKALPPGILLALAVAAAVASVVMALRQRRRTS</sequence>
<keyword evidence="1" id="KW-1133">Transmembrane helix</keyword>
<keyword evidence="1" id="KW-0812">Transmembrane</keyword>
<evidence type="ECO:0000313" key="3">
    <source>
        <dbReference type="Proteomes" id="UP000253426"/>
    </source>
</evidence>
<dbReference type="AlphaFoldDB" id="A0A366HSV7"/>
<proteinExistence type="predicted"/>
<evidence type="ECO:0000313" key="2">
    <source>
        <dbReference type="EMBL" id="RBP47361.1"/>
    </source>
</evidence>
<comment type="caution">
    <text evidence="2">The sequence shown here is derived from an EMBL/GenBank/DDBJ whole genome shotgun (WGS) entry which is preliminary data.</text>
</comment>
<name>A0A366HSV7_9BACT</name>
<accession>A0A366HSV7</accession>
<evidence type="ECO:0000256" key="1">
    <source>
        <dbReference type="SAM" id="Phobius"/>
    </source>
</evidence>
<dbReference type="Proteomes" id="UP000253426">
    <property type="component" value="Unassembled WGS sequence"/>
</dbReference>
<keyword evidence="1" id="KW-0472">Membrane</keyword>
<keyword evidence="3" id="KW-1185">Reference proteome</keyword>
<gene>
    <name evidence="2" type="ORF">DES53_101158</name>
</gene>
<organism evidence="2 3">
    <name type="scientific">Roseimicrobium gellanilyticum</name>
    <dbReference type="NCBI Taxonomy" id="748857"/>
    <lineage>
        <taxon>Bacteria</taxon>
        <taxon>Pseudomonadati</taxon>
        <taxon>Verrucomicrobiota</taxon>
        <taxon>Verrucomicrobiia</taxon>
        <taxon>Verrucomicrobiales</taxon>
        <taxon>Verrucomicrobiaceae</taxon>
        <taxon>Roseimicrobium</taxon>
    </lineage>
</organism>
<feature type="transmembrane region" description="Helical" evidence="1">
    <location>
        <begin position="196"/>
        <end position="218"/>
    </location>
</feature>
<dbReference type="EMBL" id="QNRR01000001">
    <property type="protein sequence ID" value="RBP47361.1"/>
    <property type="molecule type" value="Genomic_DNA"/>
</dbReference>
<protein>
    <submittedName>
        <fullName evidence="2">Uncharacterized protein</fullName>
    </submittedName>
</protein>